<keyword evidence="4" id="KW-1185">Reference proteome</keyword>
<sequence length="308" mass="34631">MTRMIIAGAQLGAIQKADTREAVVKRMIALMNAAHAKGADMIVYPELALTTFFPRWYMPDWNEVDTWFEREMPNGATMPLFDRARDLGMAMTFGYAELTPDGHRFNTSILTDRKGAIVGKYRKVHLPGHVDYDTERAFQHMEKRYFEPGDLGFNVWRNEGVIMGMAICNDRRWPETFRCLGLQGVELVTIGYNTPSVNSQMSAEGLEKRLFHSDLSLQSGAYQNATFVAGIAKAGVEDGHPLMGGSIIVDPDGFVLARAETEEDELIVADCDFDKCAFGKTTIFDFERHRRIEHYGRITSQTGAIIEV</sequence>
<dbReference type="InterPro" id="IPR003010">
    <property type="entry name" value="C-N_Hydrolase"/>
</dbReference>
<keyword evidence="1" id="KW-0378">Hydrolase</keyword>
<evidence type="ECO:0000259" key="2">
    <source>
        <dbReference type="PROSITE" id="PS50263"/>
    </source>
</evidence>
<dbReference type="SUPFAM" id="SSF56317">
    <property type="entry name" value="Carbon-nitrogen hydrolase"/>
    <property type="match status" value="1"/>
</dbReference>
<proteinExistence type="predicted"/>
<dbReference type="Gene3D" id="3.60.110.10">
    <property type="entry name" value="Carbon-nitrogen hydrolase"/>
    <property type="match status" value="1"/>
</dbReference>
<accession>A0ABS4E228</accession>
<dbReference type="PROSITE" id="PS50263">
    <property type="entry name" value="CN_HYDROLASE"/>
    <property type="match status" value="1"/>
</dbReference>
<dbReference type="Pfam" id="PF00795">
    <property type="entry name" value="CN_hydrolase"/>
    <property type="match status" value="1"/>
</dbReference>
<organism evidence="3 4">
    <name type="scientific">Rhizobium halophytocola</name>
    <dbReference type="NCBI Taxonomy" id="735519"/>
    <lineage>
        <taxon>Bacteria</taxon>
        <taxon>Pseudomonadati</taxon>
        <taxon>Pseudomonadota</taxon>
        <taxon>Alphaproteobacteria</taxon>
        <taxon>Hyphomicrobiales</taxon>
        <taxon>Rhizobiaceae</taxon>
        <taxon>Rhizobium/Agrobacterium group</taxon>
        <taxon>Rhizobium</taxon>
    </lineage>
</organism>
<dbReference type="InterPro" id="IPR036526">
    <property type="entry name" value="C-N_Hydrolase_sf"/>
</dbReference>
<evidence type="ECO:0000313" key="3">
    <source>
        <dbReference type="EMBL" id="MBP1851992.1"/>
    </source>
</evidence>
<reference evidence="3 4" key="1">
    <citation type="submission" date="2021-03" db="EMBL/GenBank/DDBJ databases">
        <title>Genomic Encyclopedia of Type Strains, Phase IV (KMG-IV): sequencing the most valuable type-strain genomes for metagenomic binning, comparative biology and taxonomic classification.</title>
        <authorList>
            <person name="Goeker M."/>
        </authorList>
    </citation>
    <scope>NUCLEOTIDE SEQUENCE [LARGE SCALE GENOMIC DNA]</scope>
    <source>
        <strain evidence="3 4">DSM 21600</strain>
    </source>
</reference>
<name>A0ABS4E228_9HYPH</name>
<gene>
    <name evidence="3" type="ORF">J2Z17_003444</name>
</gene>
<evidence type="ECO:0000313" key="4">
    <source>
        <dbReference type="Proteomes" id="UP000759443"/>
    </source>
</evidence>
<dbReference type="EMBL" id="JAGGJU010000009">
    <property type="protein sequence ID" value="MBP1851992.1"/>
    <property type="molecule type" value="Genomic_DNA"/>
</dbReference>
<dbReference type="CDD" id="cd07569">
    <property type="entry name" value="DCase"/>
    <property type="match status" value="1"/>
</dbReference>
<protein>
    <submittedName>
        <fullName evidence="3">Amidohydrolase</fullName>
    </submittedName>
</protein>
<dbReference type="PANTHER" id="PTHR43674">
    <property type="entry name" value="NITRILASE C965.09-RELATED"/>
    <property type="match status" value="1"/>
</dbReference>
<dbReference type="Proteomes" id="UP000759443">
    <property type="component" value="Unassembled WGS sequence"/>
</dbReference>
<feature type="domain" description="CN hydrolase" evidence="2">
    <location>
        <begin position="9"/>
        <end position="273"/>
    </location>
</feature>
<dbReference type="InterPro" id="IPR050345">
    <property type="entry name" value="Aliph_Amidase/BUP"/>
</dbReference>
<evidence type="ECO:0000256" key="1">
    <source>
        <dbReference type="ARBA" id="ARBA00022801"/>
    </source>
</evidence>
<comment type="caution">
    <text evidence="3">The sequence shown here is derived from an EMBL/GenBank/DDBJ whole genome shotgun (WGS) entry which is preliminary data.</text>
</comment>
<dbReference type="RefSeq" id="WP_209946821.1">
    <property type="nucleotide sequence ID" value="NZ_JAGGJU010000009.1"/>
</dbReference>
<dbReference type="PANTHER" id="PTHR43674:SF12">
    <property type="entry name" value="NITRILASE C965.09-RELATED"/>
    <property type="match status" value="1"/>
</dbReference>